<dbReference type="Pfam" id="PF03815">
    <property type="entry name" value="LCCL"/>
    <property type="match status" value="1"/>
</dbReference>
<keyword evidence="6" id="KW-1185">Reference proteome</keyword>
<dbReference type="VEuPathDB" id="PiroplasmaDB:TOT_040000691"/>
<dbReference type="Gene3D" id="3.90.215.10">
    <property type="entry name" value="Gamma Fibrinogen, chain A, domain 1"/>
    <property type="match status" value="1"/>
</dbReference>
<feature type="compositionally biased region" description="Polar residues" evidence="2">
    <location>
        <begin position="920"/>
        <end position="931"/>
    </location>
</feature>
<keyword evidence="3" id="KW-0732">Signal</keyword>
<dbReference type="InterPro" id="IPR036609">
    <property type="entry name" value="LCCL_sf"/>
</dbReference>
<feature type="compositionally biased region" description="Basic and acidic residues" evidence="2">
    <location>
        <begin position="932"/>
        <end position="970"/>
    </location>
</feature>
<reference evidence="5 6" key="1">
    <citation type="journal article" date="2012" name="MBio">
        <title>Comparative genome analysis of three eukaryotic parasites with differing abilities to transform leukocytes reveals key mediators of Theileria-induced leukocyte transformation.</title>
        <authorList>
            <person name="Hayashida K."/>
            <person name="Hara Y."/>
            <person name="Abe T."/>
            <person name="Yamasaki C."/>
            <person name="Toyoda A."/>
            <person name="Kosuge T."/>
            <person name="Suzuki Y."/>
            <person name="Sato Y."/>
            <person name="Kawashima S."/>
            <person name="Katayama T."/>
            <person name="Wakaguri H."/>
            <person name="Inoue N."/>
            <person name="Homma K."/>
            <person name="Tada-Umezaki M."/>
            <person name="Yagi Y."/>
            <person name="Fujii Y."/>
            <person name="Habara T."/>
            <person name="Kanehisa M."/>
            <person name="Watanabe H."/>
            <person name="Ito K."/>
            <person name="Gojobori T."/>
            <person name="Sugawara H."/>
            <person name="Imanishi T."/>
            <person name="Weir W."/>
            <person name="Gardner M."/>
            <person name="Pain A."/>
            <person name="Shiels B."/>
            <person name="Hattori M."/>
            <person name="Nene V."/>
            <person name="Sugimoto C."/>
        </authorList>
    </citation>
    <scope>NUCLEOTIDE SEQUENCE [LARGE SCALE GENOMIC DNA]</scope>
    <source>
        <strain evidence="5 6">Shintoku</strain>
    </source>
</reference>
<feature type="region of interest" description="Disordered" evidence="2">
    <location>
        <begin position="33"/>
        <end position="72"/>
    </location>
</feature>
<dbReference type="Pfam" id="PF00652">
    <property type="entry name" value="Ricin_B_lectin"/>
    <property type="match status" value="1"/>
</dbReference>
<dbReference type="RefSeq" id="XP_009692624.1">
    <property type="nucleotide sequence ID" value="XM_009694329.1"/>
</dbReference>
<proteinExistence type="predicted"/>
<name>J7M8I3_THEOR</name>
<dbReference type="Gene3D" id="2.170.130.20">
    <property type="entry name" value="LCCL-like domain"/>
    <property type="match status" value="1"/>
</dbReference>
<dbReference type="Pfam" id="PF00754">
    <property type="entry name" value="F5_F8_type_C"/>
    <property type="match status" value="1"/>
</dbReference>
<feature type="signal peptide" evidence="3">
    <location>
        <begin position="1"/>
        <end position="22"/>
    </location>
</feature>
<feature type="domain" description="LCCL" evidence="4">
    <location>
        <begin position="754"/>
        <end position="856"/>
    </location>
</feature>
<dbReference type="InterPro" id="IPR000772">
    <property type="entry name" value="Ricin_B_lectin"/>
</dbReference>
<dbReference type="InterPro" id="IPR004043">
    <property type="entry name" value="LCCL"/>
</dbReference>
<evidence type="ECO:0000256" key="2">
    <source>
        <dbReference type="SAM" id="MobiDB-lite"/>
    </source>
</evidence>
<protein>
    <recommendedName>
        <fullName evidence="4">LCCL domain-containing protein</fullName>
    </recommendedName>
</protein>
<dbReference type="PROSITE" id="PS50820">
    <property type="entry name" value="LCCL"/>
    <property type="match status" value="1"/>
</dbReference>
<dbReference type="Gene3D" id="2.80.10.50">
    <property type="match status" value="1"/>
</dbReference>
<dbReference type="KEGG" id="tot:TOT_040000691"/>
<gene>
    <name evidence="5" type="ORF">TOT_040000691</name>
</gene>
<dbReference type="EMBL" id="AP011949">
    <property type="protein sequence ID" value="BAM42323.1"/>
    <property type="molecule type" value="Genomic_DNA"/>
</dbReference>
<keyword evidence="1" id="KW-0175">Coiled coil</keyword>
<feature type="compositionally biased region" description="Low complexity" evidence="2">
    <location>
        <begin position="892"/>
        <end position="901"/>
    </location>
</feature>
<dbReference type="SUPFAM" id="SSF50370">
    <property type="entry name" value="Ricin B-like lectins"/>
    <property type="match status" value="1"/>
</dbReference>
<dbReference type="InterPro" id="IPR014716">
    <property type="entry name" value="Fibrinogen_a/b/g_C_1"/>
</dbReference>
<dbReference type="Gene3D" id="2.60.120.260">
    <property type="entry name" value="Galactose-binding domain-like"/>
    <property type="match status" value="1"/>
</dbReference>
<evidence type="ECO:0000259" key="4">
    <source>
        <dbReference type="PROSITE" id="PS50820"/>
    </source>
</evidence>
<feature type="region of interest" description="Disordered" evidence="2">
    <location>
        <begin position="887"/>
        <end position="1001"/>
    </location>
</feature>
<organism evidence="5 6">
    <name type="scientific">Theileria orientalis strain Shintoku</name>
    <dbReference type="NCBI Taxonomy" id="869250"/>
    <lineage>
        <taxon>Eukaryota</taxon>
        <taxon>Sar</taxon>
        <taxon>Alveolata</taxon>
        <taxon>Apicomplexa</taxon>
        <taxon>Aconoidasida</taxon>
        <taxon>Piroplasmida</taxon>
        <taxon>Theileriidae</taxon>
        <taxon>Theileria</taxon>
    </lineage>
</organism>
<dbReference type="SMART" id="SM00603">
    <property type="entry name" value="LCCL"/>
    <property type="match status" value="1"/>
</dbReference>
<feature type="compositionally biased region" description="Basic and acidic residues" evidence="2">
    <location>
        <begin position="988"/>
        <end position="997"/>
    </location>
</feature>
<accession>J7M8I3</accession>
<evidence type="ECO:0000313" key="6">
    <source>
        <dbReference type="Proteomes" id="UP000003786"/>
    </source>
</evidence>
<evidence type="ECO:0000256" key="1">
    <source>
        <dbReference type="SAM" id="Coils"/>
    </source>
</evidence>
<sequence length="1682" mass="188711">MKKVKKYSIINLCLLIILKVECIWYLENPNERIGPENGTTPVPEPAVPVGGGNQTIPSQPGQPPPNKEALNSNDIQDGIIVNKTLFGGVHAESDSTFKAVGTGGFRKYDASNALTRGGGYWCSEHDLMNDRIVKWTATLKTSLVLRGVKIYWQYSPSYVSIWVSNEENGQFVQVLPFQSCENVGEEQELIFPKKIRAKYVQIRMKGQVNGYFGITFVQFIGEENPVFRIQSGITSVEDMCLQVDTTGEVVLESCITAISKFEFKDVWRYNNKRQVYSPVSNLCLTLENNVETEGGTLRMLPCKNEKGEDYTDGRNSWTFTSNNQIKMRRPGNLCLSQKGSSAGMANVALNKIAKSNYSILNKEENAAERALDGNAKSYWVSRKFKLEEGRTVDFIIDLQESYKLQTIKVDWHYPALSYNIYTKNEVEWELSKNVGANTLKSTIDYLNDKQAQYIKIEMMKINPEYSDESGYAQYGIGNVAVYTNKLKTIVEPCETARHSKDARDKYFLESVHKLDMKNILPIKKAEEKIEDMVKKIEAKLAEIEKLNAKISKCKNRHESYYNKVEQMKRVYKTSLEKLSQVDVHVTPIKAAEWEKREFTDCVQIKNLGENKPSGFYDITPVCGSEKVRVYCDMYTGSSYYVTMGLSDVVDECAKYGLHPLHIQHEKQVDSLAIMLKTMEVPPGSLFPIAVKVGQTLRSLDLKVDVSKYVSVEDLEEGNVLGVKKEGAEMYDGRDKDMAGVICSTNYSSVKLPEEIPGVGCGTRITDEASFPKKPGSKFKIRCPQNCHETNDNYEVEGGKDGLYSFNSSLCLAAIHAGEYDDKAALQVEIFASPEELDGFYQNGINSASVSTTLGDFAFTIKRVESNCKFKKGKKVVRDFIRRTREKQIKQGANASSAANASGIPRANSVAGANENKGDVNEQQAPKSVQQENKSEPNESKPQESKNEQKDNSTEEPNKTAKDNNTTKDNKPPAPKNEQQQQEEEDETDSYREFEGQLEKVPPVVEVNEQKRRKKTNMMPNEMSTGEAIHSLIEHIYAQNTKGSPIFLDLFRDHTGLVLANTRDLIKKADLKKLPGQSMFVNLNHKVEHMGSSIQLIASQISYRRQMIVQKMEKLMKEKSMYSSFESFALLKTKQESLFSNFVVETTSGSKGSPTWVMSELNVKNSTELTVSQMSQIIPPNNTIAGSYLVLKNRKFFDFIFSTSIYAGSPGSLGVAFRIVDMNNYYLLQLKQSNGGFKRLIRVIDGDPYELARVEDGGFIEEVWYHVRVETRQSRLMISVVQGEDEIFETPKAVIDVIDSTHASGTVALYTGKVSYAHFKRFNVEALSCLRYDSPPLPPDPPFCSIFREDYLSNFSNNWAVYNAKGDWKFDKELMGEERVIVNSMKLGAQEDAEPTIAVLKNHKSCTYGIFTASVLTQCDFGAAGLVFRFHNAGEFLMLELSPKYAALKQMHKGALETLTETNLKGLQLNVWTTFSVTFNDDTMTVATGSPDNSDLLFLNIRASHELKQGGSVGLASVNCTGVAFTNVALKPIYKSGEGAVGAQERSEEDQSSPRCLSVDRKAECEKMAPQSLEACEANFCSHCCQLHYGAKEAQAVCEEQCARQDEKVALVERYLDHLWYNCSSTKFIDKAECEDRDCKARNNEFTANVCGMCCESSKPHESMSSLLNGIAKSRCKNMCKYI</sequence>
<evidence type="ECO:0000256" key="3">
    <source>
        <dbReference type="SAM" id="SignalP"/>
    </source>
</evidence>
<dbReference type="GeneID" id="20716738"/>
<feature type="chain" id="PRO_5003794994" description="LCCL domain-containing protein" evidence="3">
    <location>
        <begin position="23"/>
        <end position="1682"/>
    </location>
</feature>
<dbReference type="Proteomes" id="UP000003786">
    <property type="component" value="Chromosome 4"/>
</dbReference>
<dbReference type="InterPro" id="IPR000421">
    <property type="entry name" value="FA58C"/>
</dbReference>
<evidence type="ECO:0000313" key="5">
    <source>
        <dbReference type="EMBL" id="BAM42323.1"/>
    </source>
</evidence>
<dbReference type="OMA" id="CQMCCQS"/>
<dbReference type="OrthoDB" id="414826at2759"/>
<dbReference type="SUPFAM" id="SSF69848">
    <property type="entry name" value="LCCL domain"/>
    <property type="match status" value="1"/>
</dbReference>
<dbReference type="SUPFAM" id="SSF49785">
    <property type="entry name" value="Galactose-binding domain-like"/>
    <property type="match status" value="1"/>
</dbReference>
<dbReference type="PROSITE" id="PS50231">
    <property type="entry name" value="RICIN_B_LECTIN"/>
    <property type="match status" value="1"/>
</dbReference>
<dbReference type="eggNOG" id="ENOG502S4A2">
    <property type="taxonomic scope" value="Eukaryota"/>
</dbReference>
<dbReference type="InterPro" id="IPR036056">
    <property type="entry name" value="Fibrinogen-like_C"/>
</dbReference>
<dbReference type="InterPro" id="IPR035992">
    <property type="entry name" value="Ricin_B-like_lectins"/>
</dbReference>
<dbReference type="Gene3D" id="2.60.120.560">
    <property type="entry name" value="Exo-inulinase, domain 1"/>
    <property type="match status" value="2"/>
</dbReference>
<feature type="coiled-coil region" evidence="1">
    <location>
        <begin position="522"/>
        <end position="563"/>
    </location>
</feature>
<dbReference type="InterPro" id="IPR008979">
    <property type="entry name" value="Galactose-bd-like_sf"/>
</dbReference>
<dbReference type="SUPFAM" id="SSF56496">
    <property type="entry name" value="Fibrinogen C-terminal domain-like"/>
    <property type="match status" value="1"/>
</dbReference>